<comment type="similarity">
    <text evidence="2">Belongs to the isochorismate synthase family.</text>
</comment>
<proteinExistence type="inferred from homology"/>
<name>A0A4Q7LLR5_9MICO</name>
<organism evidence="7 8">
    <name type="scientific">Microcella putealis</name>
    <dbReference type="NCBI Taxonomy" id="337005"/>
    <lineage>
        <taxon>Bacteria</taxon>
        <taxon>Bacillati</taxon>
        <taxon>Actinomycetota</taxon>
        <taxon>Actinomycetes</taxon>
        <taxon>Micrococcales</taxon>
        <taxon>Microbacteriaceae</taxon>
        <taxon>Microcella</taxon>
    </lineage>
</organism>
<dbReference type="RefSeq" id="WP_130485932.1">
    <property type="nucleotide sequence ID" value="NZ_SGWW01000004.1"/>
</dbReference>
<reference evidence="7 8" key="1">
    <citation type="journal article" date="2015" name="Stand. Genomic Sci.">
        <title>Genomic Encyclopedia of Bacterial and Archaeal Type Strains, Phase III: the genomes of soil and plant-associated and newly described type strains.</title>
        <authorList>
            <person name="Whitman W.B."/>
            <person name="Woyke T."/>
            <person name="Klenk H.P."/>
            <person name="Zhou Y."/>
            <person name="Lilburn T.G."/>
            <person name="Beck B.J."/>
            <person name="De Vos P."/>
            <person name="Vandamme P."/>
            <person name="Eisen J.A."/>
            <person name="Garrity G."/>
            <person name="Hugenholtz P."/>
            <person name="Kyrpides N.C."/>
        </authorList>
    </citation>
    <scope>NUCLEOTIDE SEQUENCE [LARGE SCALE GENOMIC DNA]</scope>
    <source>
        <strain evidence="7 8">CV2</strain>
    </source>
</reference>
<evidence type="ECO:0000256" key="3">
    <source>
        <dbReference type="ARBA" id="ARBA00012824"/>
    </source>
</evidence>
<dbReference type="AlphaFoldDB" id="A0A4Q7LLR5"/>
<sequence>MTSTPSPAVRVRAVTTVVSVDGPLLRFADPAHPLAALRRGDGIVGIGEVWRGEFRGASRFADAALAWRAIAAAADVVDPVHRAGSGLVAFGSFAFADASASSSVLVVPETIVGRRDGVAWVTRASVVGDGADAATSGGAAAGAGHKGAELPPATEIGERPRATLAAATLSRDDFVATVGRAVERIRAGDVEKVVIARDATASIPADADRRAIVTELAEAYPDTLAFAVDGLIGASPETLVSVHAREASARVLAGSTARGADAAEDAAAATRLATSQKDLDEHEFAVQSVLRALRPHVTAVTASEAPFTLKLPNLWHLATDVELELAEDSSGLDLVAALHPTAAVAGSPTDAALALIAELEPFDRGRYAGPVGWIDQDGDGEWVIALRCARIDDDGMLVAHAGAGIVIDSDPVAELAETRMKFRPIADALR</sequence>
<evidence type="ECO:0000256" key="1">
    <source>
        <dbReference type="ARBA" id="ARBA00000799"/>
    </source>
</evidence>
<keyword evidence="8" id="KW-1185">Reference proteome</keyword>
<dbReference type="EMBL" id="SGWW01000004">
    <property type="protein sequence ID" value="RZS55151.1"/>
    <property type="molecule type" value="Genomic_DNA"/>
</dbReference>
<dbReference type="Gene3D" id="3.60.120.10">
    <property type="entry name" value="Anthranilate synthase"/>
    <property type="match status" value="1"/>
</dbReference>
<dbReference type="PANTHER" id="PTHR42839:SF2">
    <property type="entry name" value="ISOCHORISMATE SYNTHASE ENTC"/>
    <property type="match status" value="1"/>
</dbReference>
<dbReference type="InterPro" id="IPR004561">
    <property type="entry name" value="IsoChor_synthase"/>
</dbReference>
<comment type="catalytic activity">
    <reaction evidence="1">
        <text>chorismate = isochorismate</text>
        <dbReference type="Rhea" id="RHEA:18985"/>
        <dbReference type="ChEBI" id="CHEBI:29748"/>
        <dbReference type="ChEBI" id="CHEBI:29780"/>
        <dbReference type="EC" id="5.4.4.2"/>
    </reaction>
</comment>
<dbReference type="InterPro" id="IPR005801">
    <property type="entry name" value="ADC_synthase"/>
</dbReference>
<evidence type="ECO:0000259" key="6">
    <source>
        <dbReference type="Pfam" id="PF00425"/>
    </source>
</evidence>
<evidence type="ECO:0000313" key="7">
    <source>
        <dbReference type="EMBL" id="RZS55151.1"/>
    </source>
</evidence>
<evidence type="ECO:0000313" key="8">
    <source>
        <dbReference type="Proteomes" id="UP000293519"/>
    </source>
</evidence>
<evidence type="ECO:0000256" key="4">
    <source>
        <dbReference type="ARBA" id="ARBA00023235"/>
    </source>
</evidence>
<dbReference type="PANTHER" id="PTHR42839">
    <property type="entry name" value="ISOCHORISMATE SYNTHASE ENTC"/>
    <property type="match status" value="1"/>
</dbReference>
<protein>
    <recommendedName>
        <fullName evidence="3">isochorismate synthase</fullName>
        <ecNumber evidence="3">5.4.4.2</ecNumber>
    </recommendedName>
    <alternativeName>
        <fullName evidence="5">Isochorismate mutase</fullName>
    </alternativeName>
</protein>
<dbReference type="GO" id="GO:0008909">
    <property type="term" value="F:isochorismate synthase activity"/>
    <property type="evidence" value="ECO:0007669"/>
    <property type="project" value="UniProtKB-EC"/>
</dbReference>
<evidence type="ECO:0000256" key="5">
    <source>
        <dbReference type="ARBA" id="ARBA00041564"/>
    </source>
</evidence>
<keyword evidence="4" id="KW-0413">Isomerase</keyword>
<evidence type="ECO:0000256" key="2">
    <source>
        <dbReference type="ARBA" id="ARBA00005297"/>
    </source>
</evidence>
<accession>A0A4Q7LLR5</accession>
<gene>
    <name evidence="7" type="ORF">EV141_2140</name>
</gene>
<comment type="caution">
    <text evidence="7">The sequence shown here is derived from an EMBL/GenBank/DDBJ whole genome shotgun (WGS) entry which is preliminary data.</text>
</comment>
<dbReference type="SUPFAM" id="SSF56322">
    <property type="entry name" value="ADC synthase"/>
    <property type="match status" value="1"/>
</dbReference>
<dbReference type="Proteomes" id="UP000293519">
    <property type="component" value="Unassembled WGS sequence"/>
</dbReference>
<dbReference type="Pfam" id="PF00425">
    <property type="entry name" value="Chorismate_bind"/>
    <property type="match status" value="1"/>
</dbReference>
<dbReference type="InterPro" id="IPR015890">
    <property type="entry name" value="Chorismate_C"/>
</dbReference>
<dbReference type="OrthoDB" id="9806579at2"/>
<feature type="domain" description="Chorismate-utilising enzyme C-terminal" evidence="6">
    <location>
        <begin position="171"/>
        <end position="421"/>
    </location>
</feature>
<dbReference type="EC" id="5.4.4.2" evidence="3"/>
<dbReference type="NCBIfam" id="TIGR00543">
    <property type="entry name" value="isochor_syn"/>
    <property type="match status" value="1"/>
</dbReference>